<keyword evidence="2" id="KW-1185">Reference proteome</keyword>
<dbReference type="Proteomes" id="UP000543642">
    <property type="component" value="Unassembled WGS sequence"/>
</dbReference>
<proteinExistence type="predicted"/>
<gene>
    <name evidence="1" type="ORF">HNP82_002923</name>
</gene>
<dbReference type="AlphaFoldDB" id="A0A7W8HCB6"/>
<dbReference type="EMBL" id="JACHFW010000015">
    <property type="protein sequence ID" value="MBB5265772.1"/>
    <property type="molecule type" value="Genomic_DNA"/>
</dbReference>
<protein>
    <submittedName>
        <fullName evidence="1">Putative phage-like protein YoqJ</fullName>
    </submittedName>
</protein>
<organism evidence="1 2">
    <name type="scientific">Catenibacillus scindens</name>
    <dbReference type="NCBI Taxonomy" id="673271"/>
    <lineage>
        <taxon>Bacteria</taxon>
        <taxon>Bacillati</taxon>
        <taxon>Bacillota</taxon>
        <taxon>Clostridia</taxon>
        <taxon>Lachnospirales</taxon>
        <taxon>Lachnospiraceae</taxon>
        <taxon>Catenibacillus</taxon>
    </lineage>
</organism>
<dbReference type="Gene3D" id="3.40.50.450">
    <property type="match status" value="1"/>
</dbReference>
<sequence length="145" mass="16419">MNVTFCGHAQVVQIEQVTEWLYTITQVLIEQGATTFYLGGYGAFDNLAASVLRAQKKRYPQIEMILVLAYLETTKDTSGYDSTVYPPLETVPRRFAISHRNRWMVESADVVVAYVLHDWGGAATTLRYASRKKKKIISYCDRVGS</sequence>
<evidence type="ECO:0000313" key="2">
    <source>
        <dbReference type="Proteomes" id="UP000543642"/>
    </source>
</evidence>
<dbReference type="SUPFAM" id="SSF102405">
    <property type="entry name" value="MCP/YpsA-like"/>
    <property type="match status" value="1"/>
</dbReference>
<reference evidence="1 2" key="1">
    <citation type="submission" date="2020-08" db="EMBL/GenBank/DDBJ databases">
        <title>Genomic Encyclopedia of Type Strains, Phase IV (KMG-IV): sequencing the most valuable type-strain genomes for metagenomic binning, comparative biology and taxonomic classification.</title>
        <authorList>
            <person name="Goeker M."/>
        </authorList>
    </citation>
    <scope>NUCLEOTIDE SEQUENCE [LARGE SCALE GENOMIC DNA]</scope>
    <source>
        <strain evidence="1 2">DSM 106146</strain>
    </source>
</reference>
<evidence type="ECO:0000313" key="1">
    <source>
        <dbReference type="EMBL" id="MBB5265772.1"/>
    </source>
</evidence>
<dbReference type="RefSeq" id="WP_183775818.1">
    <property type="nucleotide sequence ID" value="NZ_JACHFW010000015.1"/>
</dbReference>
<accession>A0A7W8HCB6</accession>
<comment type="caution">
    <text evidence="1">The sequence shown here is derived from an EMBL/GenBank/DDBJ whole genome shotgun (WGS) entry which is preliminary data.</text>
</comment>
<name>A0A7W8HCB6_9FIRM</name>